<organism evidence="10 11">
    <name type="scientific">Pantoea anthophila</name>
    <dbReference type="NCBI Taxonomy" id="470931"/>
    <lineage>
        <taxon>Bacteria</taxon>
        <taxon>Pseudomonadati</taxon>
        <taxon>Pseudomonadota</taxon>
        <taxon>Gammaproteobacteria</taxon>
        <taxon>Enterobacterales</taxon>
        <taxon>Erwiniaceae</taxon>
        <taxon>Pantoea</taxon>
    </lineage>
</organism>
<feature type="chain" id="PRO_5046406826" description="DNA ligase B" evidence="8">
    <location>
        <begin position="23"/>
        <end position="583"/>
    </location>
</feature>
<dbReference type="InterPro" id="IPR010994">
    <property type="entry name" value="RuvA_2-like"/>
</dbReference>
<dbReference type="Pfam" id="PF03120">
    <property type="entry name" value="OB_DNA_ligase"/>
    <property type="match status" value="1"/>
</dbReference>
<dbReference type="InterPro" id="IPR018239">
    <property type="entry name" value="DNA_ligase_AS"/>
</dbReference>
<evidence type="ECO:0000256" key="7">
    <source>
        <dbReference type="HAMAP-Rule" id="MF_01587"/>
    </source>
</evidence>
<dbReference type="SUPFAM" id="SSF50249">
    <property type="entry name" value="Nucleic acid-binding proteins"/>
    <property type="match status" value="1"/>
</dbReference>
<sequence>MKGVGWRLFGVALGFVLCPAHSALCPVWTPIRAEKEIARLQQQLQHWDEAYYQQGQSPVADSDYDALQQRLNHWQHCFSPSQPAYTPQLPRKGEHLHPVAHTGVKKLRDKLALAYWMQGRHDLWVQPKVDGIAVSLVYRQGRLVSLLSRGDGLRGEEWLSKAAEIPAIPQHIDTRLDEVVLQGELFLSMTGHQQATDGGRNARAQVAGAMISKTRAPLRQSLDIFIWAWPDGPAAMTERLQQLSRWGLGVAEKWSHRVNDEEDVAAWRTRWFHAALPFVTDGVVVHQARRPAGKNWLPGEGSWAVAWKYDPPEVSAEVLSVDFPIGRTGKIAAVLNLQPVQLDDKTVRRVSIGSLRRWQEMDIVAGDLITLSLAGQGIPRLERVIWRVAERHYPQPPDAARYTPLSCFTFSAACQKQLLAKLRWLSQKTVLNIPGVERSTWLRLLESGAMTHLFGWLTLTPEQIAAATGLSPERAKAIWHRFNLTRQQPLRRWVAASGVSLPRKALNTLPDRQWESLTQRDVMAWQTLPGVGAALARRLVAQFHDARLQAVIAFLQQQNIPVSSMLGMGIVENGQTETEAQRQ</sequence>
<comment type="catalytic activity">
    <reaction evidence="6 7">
        <text>NAD(+) + (deoxyribonucleotide)n-3'-hydroxyl + 5'-phospho-(deoxyribonucleotide)m = (deoxyribonucleotide)n+m + AMP + beta-nicotinamide D-nucleotide.</text>
        <dbReference type="EC" id="6.5.1.2"/>
    </reaction>
</comment>
<comment type="similarity">
    <text evidence="7">Belongs to the NAD-dependent DNA ligase family. LigB subfamily.</text>
</comment>
<keyword evidence="1 7" id="KW-0436">Ligase</keyword>
<comment type="caution">
    <text evidence="10">The sequence shown here is derived from an EMBL/GenBank/DDBJ whole genome shotgun (WGS) entry which is preliminary data.</text>
</comment>
<dbReference type="InterPro" id="IPR050326">
    <property type="entry name" value="NAD_dep_DNA_ligaseB"/>
</dbReference>
<keyword evidence="8" id="KW-0732">Signal</keyword>
<dbReference type="Proteomes" id="UP000316142">
    <property type="component" value="Unassembled WGS sequence"/>
</dbReference>
<feature type="signal peptide" evidence="8">
    <location>
        <begin position="1"/>
        <end position="22"/>
    </location>
</feature>
<evidence type="ECO:0000256" key="1">
    <source>
        <dbReference type="ARBA" id="ARBA00022598"/>
    </source>
</evidence>
<dbReference type="HAMAP" id="MF_01587">
    <property type="entry name" value="DNA_ligase_B"/>
    <property type="match status" value="1"/>
</dbReference>
<dbReference type="InterPro" id="IPR020923">
    <property type="entry name" value="DNA_ligase_B"/>
</dbReference>
<evidence type="ECO:0000256" key="5">
    <source>
        <dbReference type="ARBA" id="ARBA00023204"/>
    </source>
</evidence>
<dbReference type="EMBL" id="VHIZ01000058">
    <property type="protein sequence ID" value="TPV21451.1"/>
    <property type="molecule type" value="Genomic_DNA"/>
</dbReference>
<comment type="function">
    <text evidence="7">Catalyzes the formation of phosphodiester linkages between 5'-phosphoryl and 3'-hydroxyl groups in double-stranded DNA using NAD as a coenzyme and as the energy source for the reaction.</text>
</comment>
<keyword evidence="11" id="KW-1185">Reference proteome</keyword>
<reference evidence="10 11" key="1">
    <citation type="submission" date="2019-06" db="EMBL/GenBank/DDBJ databases">
        <title>Taxogenomics and systematics of the genus Pantoea.</title>
        <authorList>
            <person name="Tambong J.T."/>
        </authorList>
    </citation>
    <scope>NUCLEOTIDE SEQUENCE [LARGE SCALE GENOMIC DNA]</scope>
    <source>
        <strain evidence="10 11">LMG 2558</strain>
    </source>
</reference>
<dbReference type="NCBIfam" id="NF005987">
    <property type="entry name" value="PRK08097.1"/>
    <property type="match status" value="1"/>
</dbReference>
<dbReference type="SMART" id="SM00532">
    <property type="entry name" value="LIGANc"/>
    <property type="match status" value="1"/>
</dbReference>
<keyword evidence="3 7" id="KW-0227">DNA damage</keyword>
<gene>
    <name evidence="7 10" type="primary">ligB</name>
    <name evidence="10" type="ORF">FJW00_19980</name>
</gene>
<dbReference type="InterPro" id="IPR013839">
    <property type="entry name" value="DNAligase_adenylation"/>
</dbReference>
<evidence type="ECO:0000313" key="11">
    <source>
        <dbReference type="Proteomes" id="UP000316142"/>
    </source>
</evidence>
<dbReference type="InterPro" id="IPR004150">
    <property type="entry name" value="NAD_DNA_ligase_OB"/>
</dbReference>
<dbReference type="Gene3D" id="1.10.287.610">
    <property type="entry name" value="Helix hairpin bin"/>
    <property type="match status" value="1"/>
</dbReference>
<dbReference type="RefSeq" id="WP_140925491.1">
    <property type="nucleotide sequence ID" value="NZ_CP122311.1"/>
</dbReference>
<dbReference type="Gene3D" id="3.30.470.30">
    <property type="entry name" value="DNA ligase/mRNA capping enzyme"/>
    <property type="match status" value="1"/>
</dbReference>
<evidence type="ECO:0000259" key="9">
    <source>
        <dbReference type="SMART" id="SM00532"/>
    </source>
</evidence>
<proteinExistence type="inferred from homology"/>
<evidence type="ECO:0000313" key="10">
    <source>
        <dbReference type="EMBL" id="TPV21451.1"/>
    </source>
</evidence>
<dbReference type="Pfam" id="PF01653">
    <property type="entry name" value="DNA_ligase_aden"/>
    <property type="match status" value="1"/>
</dbReference>
<dbReference type="InterPro" id="IPR013840">
    <property type="entry name" value="DNAligase_N"/>
</dbReference>
<evidence type="ECO:0000256" key="6">
    <source>
        <dbReference type="ARBA" id="ARBA00034005"/>
    </source>
</evidence>
<dbReference type="SUPFAM" id="SSF47781">
    <property type="entry name" value="RuvA domain 2-like"/>
    <property type="match status" value="1"/>
</dbReference>
<name>A0ABY2Z2B7_9GAMM</name>
<keyword evidence="5 7" id="KW-0234">DNA repair</keyword>
<evidence type="ECO:0000256" key="2">
    <source>
        <dbReference type="ARBA" id="ARBA00022705"/>
    </source>
</evidence>
<evidence type="ECO:0000256" key="3">
    <source>
        <dbReference type="ARBA" id="ARBA00022763"/>
    </source>
</evidence>
<dbReference type="PANTHER" id="PTHR47810:SF1">
    <property type="entry name" value="DNA LIGASE B"/>
    <property type="match status" value="1"/>
</dbReference>
<feature type="domain" description="NAD-dependent DNA ligase N-terminal" evidence="9">
    <location>
        <begin position="32"/>
        <end position="430"/>
    </location>
</feature>
<dbReference type="GO" id="GO:0003911">
    <property type="term" value="F:DNA ligase (NAD+) activity"/>
    <property type="evidence" value="ECO:0007669"/>
    <property type="project" value="UniProtKB-EC"/>
</dbReference>
<protein>
    <recommendedName>
        <fullName evidence="7">DNA ligase B</fullName>
        <ecNumber evidence="7">6.5.1.2</ecNumber>
    </recommendedName>
    <alternativeName>
        <fullName evidence="7">Polydeoxyribonucleotide synthase [NAD(+)] B</fullName>
    </alternativeName>
</protein>
<dbReference type="SUPFAM" id="SSF56091">
    <property type="entry name" value="DNA ligase/mRNA capping enzyme, catalytic domain"/>
    <property type="match status" value="1"/>
</dbReference>
<evidence type="ECO:0000256" key="4">
    <source>
        <dbReference type="ARBA" id="ARBA00023027"/>
    </source>
</evidence>
<keyword evidence="2 7" id="KW-0235">DNA replication</keyword>
<accession>A0ABY2Z2B7</accession>
<feature type="active site" description="N6-AMP-lysine intermediate" evidence="7">
    <location>
        <position position="128"/>
    </location>
</feature>
<dbReference type="PANTHER" id="PTHR47810">
    <property type="entry name" value="DNA LIGASE"/>
    <property type="match status" value="1"/>
</dbReference>
<dbReference type="PROSITE" id="PS01055">
    <property type="entry name" value="DNA_LIGASE_N1"/>
    <property type="match status" value="1"/>
</dbReference>
<dbReference type="InterPro" id="IPR012340">
    <property type="entry name" value="NA-bd_OB-fold"/>
</dbReference>
<dbReference type="EC" id="6.5.1.2" evidence="7"/>
<keyword evidence="4 7" id="KW-0520">NAD</keyword>
<evidence type="ECO:0000256" key="8">
    <source>
        <dbReference type="SAM" id="SignalP"/>
    </source>
</evidence>
<dbReference type="Gene3D" id="2.40.50.140">
    <property type="entry name" value="Nucleic acid-binding proteins"/>
    <property type="match status" value="1"/>
</dbReference>